<keyword evidence="7" id="KW-1185">Reference proteome</keyword>
<keyword evidence="3" id="KW-0732">Signal</keyword>
<dbReference type="Pfam" id="PF17210">
    <property type="entry name" value="SdrD_B"/>
    <property type="match status" value="3"/>
</dbReference>
<feature type="non-terminal residue" evidence="6">
    <location>
        <position position="284"/>
    </location>
</feature>
<proteinExistence type="predicted"/>
<evidence type="ECO:0000313" key="6">
    <source>
        <dbReference type="EMBL" id="PNZ25289.1"/>
    </source>
</evidence>
<dbReference type="InterPro" id="IPR013783">
    <property type="entry name" value="Ig-like_fold"/>
</dbReference>
<feature type="non-terminal residue" evidence="6">
    <location>
        <position position="1"/>
    </location>
</feature>
<dbReference type="SUPFAM" id="SSF49478">
    <property type="entry name" value="Cna protein B-type domain"/>
    <property type="match status" value="1"/>
</dbReference>
<evidence type="ECO:0000256" key="1">
    <source>
        <dbReference type="ARBA" id="ARBA00004613"/>
    </source>
</evidence>
<comment type="caution">
    <text evidence="6">The sequence shown here is derived from an EMBL/GenBank/DDBJ whole genome shotgun (WGS) entry which is preliminary data.</text>
</comment>
<keyword evidence="2" id="KW-0964">Secreted</keyword>
<dbReference type="EMBL" id="PPRF01000084">
    <property type="protein sequence ID" value="PNZ25289.1"/>
    <property type="molecule type" value="Genomic_DNA"/>
</dbReference>
<dbReference type="PANTHER" id="PTHR23303:SF15">
    <property type="entry name" value="COLOSSIN-A"/>
    <property type="match status" value="1"/>
</dbReference>
<dbReference type="PANTHER" id="PTHR23303">
    <property type="entry name" value="CARBOXYPEPTIDASE REGULATORY REGION-CONTAINING"/>
    <property type="match status" value="1"/>
</dbReference>
<feature type="domain" description="SD-repeat containing protein B" evidence="5">
    <location>
        <begin position="1"/>
        <end position="90"/>
    </location>
</feature>
<comment type="subcellular location">
    <subcellularLocation>
        <location evidence="1">Secreted</location>
    </subcellularLocation>
</comment>
<evidence type="ECO:0000256" key="4">
    <source>
        <dbReference type="SAM" id="MobiDB-lite"/>
    </source>
</evidence>
<feature type="domain" description="SD-repeat containing protein B" evidence="5">
    <location>
        <begin position="98"/>
        <end position="201"/>
    </location>
</feature>
<dbReference type="RefSeq" id="WP_206167763.1">
    <property type="nucleotide sequence ID" value="NZ_PPRF01000084.1"/>
</dbReference>
<evidence type="ECO:0000256" key="3">
    <source>
        <dbReference type="ARBA" id="ARBA00022729"/>
    </source>
</evidence>
<evidence type="ECO:0000313" key="7">
    <source>
        <dbReference type="Proteomes" id="UP000242752"/>
    </source>
</evidence>
<evidence type="ECO:0000256" key="2">
    <source>
        <dbReference type="ARBA" id="ARBA00022525"/>
    </source>
</evidence>
<evidence type="ECO:0000259" key="5">
    <source>
        <dbReference type="Pfam" id="PF17210"/>
    </source>
</evidence>
<name>A0A2K3YI74_9STAP</name>
<sequence>GVQDEGEPGIPGVEVTITYPDGTTETVVTDENGYYEFPNVPNGESTIEFKTPDGYIPTTENVGDDTKDSDGTKVTVNVDGKDDPTIDSGFIKETPVYDLGDKVWFDEDKDGIQDANESGIEGVTVTLTKPDGTTVTTTTDANGNYIFTDLPNGDYVVTFETPDGYNGPTVVNAGDDALDSDGQVVNVTIQDADDMTIDSGFIKVKVGDTVWEDTNKDGVQDEGEPGIPGVEVTITYPDGTTETVVTDENGYYEFPNVPNGESTIEFKTPDGYIPTTENVGDDTK</sequence>
<dbReference type="InterPro" id="IPR033764">
    <property type="entry name" value="Sdr_B"/>
</dbReference>
<reference evidence="6 7" key="1">
    <citation type="submission" date="2017-08" db="EMBL/GenBank/DDBJ databases">
        <title>Draft genome sequences of 64 type strains of genus Staph aureus.</title>
        <authorList>
            <person name="Cole K."/>
            <person name="Golubchik T."/>
            <person name="Russell J."/>
            <person name="Foster D."/>
            <person name="Llewelyn M."/>
            <person name="Wilson D."/>
            <person name="Crook D."/>
            <person name="Paul J."/>
        </authorList>
    </citation>
    <scope>NUCLEOTIDE SEQUENCE [LARGE SCALE GENOMIC DNA]</scope>
    <source>
        <strain evidence="6 7">DSM 21968</strain>
    </source>
</reference>
<organism evidence="6 7">
    <name type="scientific">Staphylococcus rostri</name>
    <dbReference type="NCBI Taxonomy" id="522262"/>
    <lineage>
        <taxon>Bacteria</taxon>
        <taxon>Bacillati</taxon>
        <taxon>Bacillota</taxon>
        <taxon>Bacilli</taxon>
        <taxon>Bacillales</taxon>
        <taxon>Staphylococcaceae</taxon>
        <taxon>Staphylococcus</taxon>
    </lineage>
</organism>
<dbReference type="Proteomes" id="UP000242752">
    <property type="component" value="Unassembled WGS sequence"/>
</dbReference>
<gene>
    <name evidence="6" type="ORF">CD122_10130</name>
</gene>
<feature type="domain" description="SD-repeat containing protein B" evidence="5">
    <location>
        <begin position="205"/>
        <end position="283"/>
    </location>
</feature>
<accession>A0A2K3YI74</accession>
<dbReference type="InterPro" id="IPR051417">
    <property type="entry name" value="SDr/BOS_complex"/>
</dbReference>
<feature type="region of interest" description="Disordered" evidence="4">
    <location>
        <begin position="250"/>
        <end position="284"/>
    </location>
</feature>
<dbReference type="Gene3D" id="2.60.40.10">
    <property type="entry name" value="Immunoglobulins"/>
    <property type="match status" value="3"/>
</dbReference>
<protein>
    <recommendedName>
        <fullName evidence="5">SD-repeat containing protein B domain-containing protein</fullName>
    </recommendedName>
</protein>
<dbReference type="GO" id="GO:0005576">
    <property type="term" value="C:extracellular region"/>
    <property type="evidence" value="ECO:0007669"/>
    <property type="project" value="UniProtKB-SubCell"/>
</dbReference>
<dbReference type="SUPFAM" id="SSF117074">
    <property type="entry name" value="Hypothetical protein PA1324"/>
    <property type="match status" value="2"/>
</dbReference>
<dbReference type="AlphaFoldDB" id="A0A2K3YI74"/>